<gene>
    <name evidence="1" type="ORF">ASU35_01305</name>
</gene>
<dbReference type="EMBL" id="LNAM01000112">
    <property type="protein sequence ID" value="KSV59657.1"/>
    <property type="molecule type" value="Genomic_DNA"/>
</dbReference>
<proteinExistence type="predicted"/>
<protein>
    <recommendedName>
        <fullName evidence="3">DUF1848 domain-containing protein</fullName>
    </recommendedName>
</protein>
<dbReference type="InterPro" id="IPR014998">
    <property type="entry name" value="DUF1848"/>
</dbReference>
<dbReference type="RefSeq" id="WP_058352187.1">
    <property type="nucleotide sequence ID" value="NZ_CABMMD010000112.1"/>
</dbReference>
<dbReference type="OrthoDB" id="9771212at2"/>
<sequence>MILSVSRRTDIPNYYAEWFFNRIKEGFVYVRNPMNMHQVSKIDISSDVVDCIVFWTKNPEPMISRLDELAEYKYYFQFTLTGYGKDIECNVPHKKDKMIPIFQELSKRIGKQKVIWRYDPIIFTKKYTPEYHLKAFEQIAMALREYTERCVISFVDVYAKNKRNMKLLDSYEIDKLELLEFARNISEIAKRNGMGIGSCAESIDLGECGIEHNCCIDKALIEEIMNCKLKAGKDKNQRQECGCIESVEIGTYNTCKNGCKYCYANYSGESVARNCRKYDPASPILCGTIDENDKITERKVRSLKEEQLLQLNFCDIM</sequence>
<name>A0A0V8QHU8_9FIRM</name>
<reference evidence="1 2" key="1">
    <citation type="submission" date="2015-11" db="EMBL/GenBank/DDBJ databases">
        <title>Butyribacter intestini gen. nov., sp. nov., a butyric acid-producing bacterium of the family Lachnospiraceae isolated from the human faeces.</title>
        <authorList>
            <person name="Zou Y."/>
            <person name="Xue W."/>
            <person name="Luo G."/>
            <person name="Lv M."/>
        </authorList>
    </citation>
    <scope>NUCLEOTIDE SEQUENCE [LARGE SCALE GENOMIC DNA]</scope>
    <source>
        <strain evidence="1 2">ACET-33324</strain>
    </source>
</reference>
<dbReference type="AlphaFoldDB" id="A0A0V8QHU8"/>
<organism evidence="1 2">
    <name type="scientific">Acetivibrio ethanolgignens</name>
    <dbReference type="NCBI Taxonomy" id="290052"/>
    <lineage>
        <taxon>Bacteria</taxon>
        <taxon>Bacillati</taxon>
        <taxon>Bacillota</taxon>
        <taxon>Clostridia</taxon>
        <taxon>Eubacteriales</taxon>
        <taxon>Oscillospiraceae</taxon>
        <taxon>Acetivibrio</taxon>
    </lineage>
</organism>
<keyword evidence="2" id="KW-1185">Reference proteome</keyword>
<dbReference type="Pfam" id="PF08902">
    <property type="entry name" value="DUF1848"/>
    <property type="match status" value="1"/>
</dbReference>
<evidence type="ECO:0000313" key="1">
    <source>
        <dbReference type="EMBL" id="KSV59657.1"/>
    </source>
</evidence>
<comment type="caution">
    <text evidence="1">The sequence shown here is derived from an EMBL/GenBank/DDBJ whole genome shotgun (WGS) entry which is preliminary data.</text>
</comment>
<evidence type="ECO:0000313" key="2">
    <source>
        <dbReference type="Proteomes" id="UP000054874"/>
    </source>
</evidence>
<accession>A0A0V8QHU8</accession>
<evidence type="ECO:0008006" key="3">
    <source>
        <dbReference type="Google" id="ProtNLM"/>
    </source>
</evidence>
<dbReference type="Proteomes" id="UP000054874">
    <property type="component" value="Unassembled WGS sequence"/>
</dbReference>